<dbReference type="Pfam" id="PF12146">
    <property type="entry name" value="Hydrolase_4"/>
    <property type="match status" value="1"/>
</dbReference>
<dbReference type="Gene3D" id="3.40.50.1820">
    <property type="entry name" value="alpha/beta hydrolase"/>
    <property type="match status" value="1"/>
</dbReference>
<dbReference type="Proteomes" id="UP000754644">
    <property type="component" value="Unassembled WGS sequence"/>
</dbReference>
<organism evidence="2 3">
    <name type="scientific">SAR86 cluster bacterium</name>
    <dbReference type="NCBI Taxonomy" id="2030880"/>
    <lineage>
        <taxon>Bacteria</taxon>
        <taxon>Pseudomonadati</taxon>
        <taxon>Pseudomonadota</taxon>
        <taxon>Gammaproteobacteria</taxon>
        <taxon>SAR86 cluster</taxon>
    </lineage>
</organism>
<dbReference type="GO" id="GO:0016787">
    <property type="term" value="F:hydrolase activity"/>
    <property type="evidence" value="ECO:0007669"/>
    <property type="project" value="UniProtKB-KW"/>
</dbReference>
<reference evidence="2" key="1">
    <citation type="submission" date="2020-05" db="EMBL/GenBank/DDBJ databases">
        <title>Sulfur intermediates as new biogeochemical hubs in an aquatic model microbial ecosystem.</title>
        <authorList>
            <person name="Vigneron A."/>
        </authorList>
    </citation>
    <scope>NUCLEOTIDE SEQUENCE</scope>
    <source>
        <strain evidence="2">Bin.250</strain>
    </source>
</reference>
<dbReference type="AlphaFoldDB" id="A0A973A7Y5"/>
<protein>
    <submittedName>
        <fullName evidence="2">Alpha/beta fold hydrolase</fullName>
    </submittedName>
</protein>
<name>A0A973A7Y5_9GAMM</name>
<dbReference type="SUPFAM" id="SSF53474">
    <property type="entry name" value="alpha/beta-Hydrolases"/>
    <property type="match status" value="1"/>
</dbReference>
<accession>A0A973A7Y5</accession>
<evidence type="ECO:0000313" key="3">
    <source>
        <dbReference type="Proteomes" id="UP000754644"/>
    </source>
</evidence>
<dbReference type="InterPro" id="IPR022742">
    <property type="entry name" value="Hydrolase_4"/>
</dbReference>
<keyword evidence="2" id="KW-0378">Hydrolase</keyword>
<gene>
    <name evidence="2" type="ORF">HQ497_07480</name>
</gene>
<feature type="domain" description="Serine aminopeptidase S33" evidence="1">
    <location>
        <begin position="41"/>
        <end position="272"/>
    </location>
</feature>
<comment type="caution">
    <text evidence="2">The sequence shown here is derived from an EMBL/GenBank/DDBJ whole genome shotgun (WGS) entry which is preliminary data.</text>
</comment>
<dbReference type="InterPro" id="IPR029058">
    <property type="entry name" value="AB_hydrolase_fold"/>
</dbReference>
<dbReference type="InterPro" id="IPR051044">
    <property type="entry name" value="MAG_DAG_Lipase"/>
</dbReference>
<evidence type="ECO:0000259" key="1">
    <source>
        <dbReference type="Pfam" id="PF12146"/>
    </source>
</evidence>
<proteinExistence type="predicted"/>
<sequence length="289" mass="31339">MGIIPRVHESEAGDNKLEAFTYLSRIDQWPIQAYSWPAVGARATIVIAHGMAEHAQRYARLVVQLNRAGLNVLAMDHRAHGRTSGPGGLGDFGVGGWDALVADLDLLVDRAAVCGLPVILLAHSMGAAAAQQYAPTGAKKLAALVLSGTTLRRPGAPMPDYNAAFVTRTGYEWLSRDEAEVDQYVADPLCGFEGQTVINGMDRADPRRIDPARLATIHSDLPVLLIAGDADPVNEQLKGLQLLEQLWRAAGVKQIDTHYYAGGRHEMFNETNRDQVTEDLLAWIDGLLS</sequence>
<dbReference type="EMBL" id="JABMOJ010000280">
    <property type="protein sequence ID" value="NQV65189.1"/>
    <property type="molecule type" value="Genomic_DNA"/>
</dbReference>
<evidence type="ECO:0000313" key="2">
    <source>
        <dbReference type="EMBL" id="NQV65189.1"/>
    </source>
</evidence>
<dbReference type="PANTHER" id="PTHR11614">
    <property type="entry name" value="PHOSPHOLIPASE-RELATED"/>
    <property type="match status" value="1"/>
</dbReference>